<dbReference type="InterPro" id="IPR024250">
    <property type="entry name" value="DUF2711"/>
</dbReference>
<reference evidence="2" key="1">
    <citation type="journal article" date="2019" name="Int. J. Syst. Evol. Microbiol.">
        <title>The Global Catalogue of Microorganisms (GCM) 10K type strain sequencing project: providing services to taxonomists for standard genome sequencing and annotation.</title>
        <authorList>
            <consortium name="The Broad Institute Genomics Platform"/>
            <consortium name="The Broad Institute Genome Sequencing Center for Infectious Disease"/>
            <person name="Wu L."/>
            <person name="Ma J."/>
        </authorList>
    </citation>
    <scope>NUCLEOTIDE SEQUENCE [LARGE SCALE GENOMIC DNA]</scope>
    <source>
        <strain evidence="2">CCUG 56607</strain>
    </source>
</reference>
<accession>A0ABW3L1S0</accession>
<keyword evidence="2" id="KW-1185">Reference proteome</keyword>
<protein>
    <submittedName>
        <fullName evidence="1">DUF2711 family protein</fullName>
    </submittedName>
</protein>
<dbReference type="EMBL" id="JBHTKL010000005">
    <property type="protein sequence ID" value="MFD1019727.1"/>
    <property type="molecule type" value="Genomic_DNA"/>
</dbReference>
<evidence type="ECO:0000313" key="2">
    <source>
        <dbReference type="Proteomes" id="UP001596990"/>
    </source>
</evidence>
<gene>
    <name evidence="1" type="ORF">ACFQ2J_11140</name>
</gene>
<proteinExistence type="predicted"/>
<dbReference type="Pfam" id="PF10924">
    <property type="entry name" value="DUF2711"/>
    <property type="match status" value="1"/>
</dbReference>
<organism evidence="1 2">
    <name type="scientific">Thalassobacillus hwangdonensis</name>
    <dbReference type="NCBI Taxonomy" id="546108"/>
    <lineage>
        <taxon>Bacteria</taxon>
        <taxon>Bacillati</taxon>
        <taxon>Bacillota</taxon>
        <taxon>Bacilli</taxon>
        <taxon>Bacillales</taxon>
        <taxon>Bacillaceae</taxon>
        <taxon>Thalassobacillus</taxon>
    </lineage>
</organism>
<evidence type="ECO:0000313" key="1">
    <source>
        <dbReference type="EMBL" id="MFD1019727.1"/>
    </source>
</evidence>
<comment type="caution">
    <text evidence="1">The sequence shown here is derived from an EMBL/GenBank/DDBJ whole genome shotgun (WGS) entry which is preliminary data.</text>
</comment>
<sequence length="235" mass="27354">MEFKFKYPLGEDPEKDSVLAQLPEGYTSIAKVFYPFIRMPRGWKNSEDFAILRRNFLEIGRPVTWEEVSVLCGLESVAEVSIGLHAMVTGGRGRGIFQRLDLWDRIEENLLPEIYQPNEDAFSELLIRTFLKVLGKNGEKTFKFAKLHDASEEWRTYAFHDMTKERMLELCENPTTLTNESESIIFSCFFDELSAVCYCKGDVREALRGYKLEGVVLEDETPMIWEDKPHTYFYN</sequence>
<dbReference type="RefSeq" id="WP_386060093.1">
    <property type="nucleotide sequence ID" value="NZ_JBHTKL010000005.1"/>
</dbReference>
<name>A0ABW3L1S0_9BACI</name>
<dbReference type="Proteomes" id="UP001596990">
    <property type="component" value="Unassembled WGS sequence"/>
</dbReference>